<dbReference type="Pfam" id="PF01094">
    <property type="entry name" value="ANF_receptor"/>
    <property type="match status" value="1"/>
</dbReference>
<dbReference type="GO" id="GO:0017046">
    <property type="term" value="F:peptide hormone binding"/>
    <property type="evidence" value="ECO:0007669"/>
    <property type="project" value="TreeGrafter"/>
</dbReference>
<dbReference type="SUPFAM" id="SSF53822">
    <property type="entry name" value="Periplasmic binding protein-like I"/>
    <property type="match status" value="1"/>
</dbReference>
<dbReference type="PANTHER" id="PTHR44755:SF11">
    <property type="entry name" value="ATRIAL NATRIURETIC PEPTIDE RECEPTOR 3 ISOFORM X1"/>
    <property type="match status" value="1"/>
</dbReference>
<dbReference type="Proteomes" id="UP000030746">
    <property type="component" value="Unassembled WGS sequence"/>
</dbReference>
<dbReference type="GO" id="GO:0007165">
    <property type="term" value="P:signal transduction"/>
    <property type="evidence" value="ECO:0007669"/>
    <property type="project" value="TreeGrafter"/>
</dbReference>
<proteinExistence type="predicted"/>
<dbReference type="OMA" id="KEASIQM"/>
<dbReference type="GO" id="GO:0016020">
    <property type="term" value="C:membrane"/>
    <property type="evidence" value="ECO:0007669"/>
    <property type="project" value="UniProtKB-SubCell"/>
</dbReference>
<dbReference type="CTD" id="20252767"/>
<keyword evidence="4" id="KW-0472">Membrane</keyword>
<dbReference type="InterPro" id="IPR052612">
    <property type="entry name" value="ANP_Clearance_Receptor"/>
</dbReference>
<sequence length="95" mass="10606">DSKCNSKDAPIQAFDFYRNALVSVFLGPVCDYSLAPVARYAPYWNKPVISPGGFAHDFGVGKRTNDSEYRTLTRVGATFNSLARTVIGLVQHYEW</sequence>
<evidence type="ECO:0000256" key="3">
    <source>
        <dbReference type="ARBA" id="ARBA00022989"/>
    </source>
</evidence>
<dbReference type="RefSeq" id="XP_009048926.1">
    <property type="nucleotide sequence ID" value="XM_009050678.1"/>
</dbReference>
<dbReference type="GO" id="GO:0038023">
    <property type="term" value="F:signaling receptor activity"/>
    <property type="evidence" value="ECO:0007669"/>
    <property type="project" value="TreeGrafter"/>
</dbReference>
<organism evidence="6 7">
    <name type="scientific">Lottia gigantea</name>
    <name type="common">Giant owl limpet</name>
    <dbReference type="NCBI Taxonomy" id="225164"/>
    <lineage>
        <taxon>Eukaryota</taxon>
        <taxon>Metazoa</taxon>
        <taxon>Spiralia</taxon>
        <taxon>Lophotrochozoa</taxon>
        <taxon>Mollusca</taxon>
        <taxon>Gastropoda</taxon>
        <taxon>Patellogastropoda</taxon>
        <taxon>Lottioidea</taxon>
        <taxon>Lottiidae</taxon>
        <taxon>Lottia</taxon>
    </lineage>
</organism>
<keyword evidence="2" id="KW-0812">Transmembrane</keyword>
<protein>
    <recommendedName>
        <fullName evidence="5">Receptor ligand binding region domain-containing protein</fullName>
    </recommendedName>
</protein>
<evidence type="ECO:0000256" key="4">
    <source>
        <dbReference type="ARBA" id="ARBA00023136"/>
    </source>
</evidence>
<gene>
    <name evidence="6" type="ORF">LOTGIDRAFT_88126</name>
</gene>
<accession>V4CEM0</accession>
<name>V4CEM0_LOTGI</name>
<dbReference type="GeneID" id="20252767"/>
<evidence type="ECO:0000256" key="2">
    <source>
        <dbReference type="ARBA" id="ARBA00022692"/>
    </source>
</evidence>
<dbReference type="AlphaFoldDB" id="V4CEM0"/>
<keyword evidence="3" id="KW-1133">Transmembrane helix</keyword>
<reference evidence="6 7" key="1">
    <citation type="journal article" date="2013" name="Nature">
        <title>Insights into bilaterian evolution from three spiralian genomes.</title>
        <authorList>
            <person name="Simakov O."/>
            <person name="Marletaz F."/>
            <person name="Cho S.J."/>
            <person name="Edsinger-Gonzales E."/>
            <person name="Havlak P."/>
            <person name="Hellsten U."/>
            <person name="Kuo D.H."/>
            <person name="Larsson T."/>
            <person name="Lv J."/>
            <person name="Arendt D."/>
            <person name="Savage R."/>
            <person name="Osoegawa K."/>
            <person name="de Jong P."/>
            <person name="Grimwood J."/>
            <person name="Chapman J.A."/>
            <person name="Shapiro H."/>
            <person name="Aerts A."/>
            <person name="Otillar R.P."/>
            <person name="Terry A.Y."/>
            <person name="Boore J.L."/>
            <person name="Grigoriev I.V."/>
            <person name="Lindberg D.R."/>
            <person name="Seaver E.C."/>
            <person name="Weisblat D.A."/>
            <person name="Putnam N.H."/>
            <person name="Rokhsar D.S."/>
        </authorList>
    </citation>
    <scope>NUCLEOTIDE SEQUENCE [LARGE SCALE GENOMIC DNA]</scope>
</reference>
<dbReference type="HOGENOM" id="CLU_2378714_0_0_1"/>
<comment type="subcellular location">
    <subcellularLocation>
        <location evidence="1">Membrane</location>
    </subcellularLocation>
</comment>
<feature type="domain" description="Receptor ligand binding region" evidence="5">
    <location>
        <begin position="1"/>
        <end position="95"/>
    </location>
</feature>
<evidence type="ECO:0000256" key="1">
    <source>
        <dbReference type="ARBA" id="ARBA00004370"/>
    </source>
</evidence>
<dbReference type="KEGG" id="lgi:LOTGIDRAFT_88126"/>
<evidence type="ECO:0000313" key="6">
    <source>
        <dbReference type="EMBL" id="ESP00405.1"/>
    </source>
</evidence>
<feature type="non-terminal residue" evidence="6">
    <location>
        <position position="1"/>
    </location>
</feature>
<dbReference type="PANTHER" id="PTHR44755">
    <property type="entry name" value="NATRIURETIC PEPTIDE RECEPTOR 3-RELATED"/>
    <property type="match status" value="1"/>
</dbReference>
<dbReference type="InterPro" id="IPR028082">
    <property type="entry name" value="Peripla_BP_I"/>
</dbReference>
<keyword evidence="7" id="KW-1185">Reference proteome</keyword>
<evidence type="ECO:0000313" key="7">
    <source>
        <dbReference type="Proteomes" id="UP000030746"/>
    </source>
</evidence>
<dbReference type="OrthoDB" id="1890790at2759"/>
<feature type="non-terminal residue" evidence="6">
    <location>
        <position position="95"/>
    </location>
</feature>
<dbReference type="Gene3D" id="3.40.50.2300">
    <property type="match status" value="1"/>
</dbReference>
<evidence type="ECO:0000259" key="5">
    <source>
        <dbReference type="Pfam" id="PF01094"/>
    </source>
</evidence>
<dbReference type="InterPro" id="IPR001828">
    <property type="entry name" value="ANF_lig-bd_rcpt"/>
</dbReference>
<dbReference type="EMBL" id="KB200718">
    <property type="protein sequence ID" value="ESP00405.1"/>
    <property type="molecule type" value="Genomic_DNA"/>
</dbReference>